<dbReference type="AlphaFoldDB" id="A0A375FQ36"/>
<name>A0A375FQ36_9BURK</name>
<sequence>MMSLRHQFPAVAFPKRLSAAASNKLWTPSLWLPDRSNLTGSDSPLRFESVAKGPFAIAIRESRRSPDTGIGMIQLEH</sequence>
<reference evidence="1 3" key="2">
    <citation type="submission" date="2018-01" db="EMBL/GenBank/DDBJ databases">
        <authorList>
            <person name="Clerissi C."/>
        </authorList>
    </citation>
    <scope>NUCLEOTIDE SEQUENCE</scope>
    <source>
        <strain evidence="1">Cupriavidus oxalaticus LMG 2235</strain>
        <plasmid evidence="3">co2235_mp</plasmid>
    </source>
</reference>
<dbReference type="EMBL" id="OGUS01000084">
    <property type="protein sequence ID" value="SPC07739.1"/>
    <property type="molecule type" value="Genomic_DNA"/>
</dbReference>
<geneLocation type="plasmid" evidence="3">
    <name>co2235_mp</name>
</geneLocation>
<accession>A0A375FQ36</accession>
<gene>
    <name evidence="2" type="ORF">CO2235_MP80306</name>
    <name evidence="1" type="ORF">CO2235_U770181</name>
</gene>
<dbReference type="EMBL" id="OGUS01000143">
    <property type="protein sequence ID" value="SPC24426.1"/>
    <property type="molecule type" value="Genomic_DNA"/>
</dbReference>
<proteinExistence type="predicted"/>
<organism evidence="1 3">
    <name type="scientific">Cupriavidus oxalaticus</name>
    <dbReference type="NCBI Taxonomy" id="96344"/>
    <lineage>
        <taxon>Bacteria</taxon>
        <taxon>Pseudomonadati</taxon>
        <taxon>Pseudomonadota</taxon>
        <taxon>Betaproteobacteria</taxon>
        <taxon>Burkholderiales</taxon>
        <taxon>Burkholderiaceae</taxon>
        <taxon>Cupriavidus</taxon>
    </lineage>
</organism>
<evidence type="ECO:0000313" key="1">
    <source>
        <dbReference type="EMBL" id="SPC07739.1"/>
    </source>
</evidence>
<comment type="caution">
    <text evidence="1">The sequence shown here is derived from an EMBL/GenBank/DDBJ whole genome shotgun (WGS) entry which is preliminary data.</text>
</comment>
<evidence type="ECO:0000313" key="2">
    <source>
        <dbReference type="EMBL" id="SPC24426.1"/>
    </source>
</evidence>
<reference evidence="3" key="1">
    <citation type="submission" date="2018-01" db="EMBL/GenBank/DDBJ databases">
        <authorList>
            <person name="Gaut B.S."/>
            <person name="Morton B.R."/>
            <person name="Clegg M.T."/>
            <person name="Duvall M.R."/>
        </authorList>
    </citation>
    <scope>NUCLEOTIDE SEQUENCE [LARGE SCALE GENOMIC DNA]</scope>
</reference>
<protein>
    <submittedName>
        <fullName evidence="1">Uncharacterized protein</fullName>
    </submittedName>
</protein>
<evidence type="ECO:0000313" key="3">
    <source>
        <dbReference type="Proteomes" id="UP000256862"/>
    </source>
</evidence>
<dbReference type="Proteomes" id="UP000256862">
    <property type="component" value="Plasmid CO2235_mp"/>
</dbReference>